<reference evidence="2 4" key="1">
    <citation type="submission" date="2013-02" db="EMBL/GenBank/DDBJ databases">
        <title>The Genome Sequence of Enterococcus malodoratus ATCC_43197.</title>
        <authorList>
            <consortium name="The Broad Institute Genome Sequencing Platform"/>
            <consortium name="The Broad Institute Genome Sequencing Center for Infectious Disease"/>
            <person name="Earl A.M."/>
            <person name="Gilmore M.S."/>
            <person name="Lebreton F."/>
            <person name="Walker B."/>
            <person name="Young S.K."/>
            <person name="Zeng Q."/>
            <person name="Gargeya S."/>
            <person name="Fitzgerald M."/>
            <person name="Haas B."/>
            <person name="Abouelleil A."/>
            <person name="Alvarado L."/>
            <person name="Arachchi H.M."/>
            <person name="Berlin A.M."/>
            <person name="Chapman S.B."/>
            <person name="Dewar J."/>
            <person name="Goldberg J."/>
            <person name="Griggs A."/>
            <person name="Gujja S."/>
            <person name="Hansen M."/>
            <person name="Howarth C."/>
            <person name="Imamovic A."/>
            <person name="Larimer J."/>
            <person name="McCowan C."/>
            <person name="Murphy C."/>
            <person name="Neiman D."/>
            <person name="Pearson M."/>
            <person name="Priest M."/>
            <person name="Roberts A."/>
            <person name="Saif S."/>
            <person name="Shea T."/>
            <person name="Sisk P."/>
            <person name="Sykes S."/>
            <person name="Wortman J."/>
            <person name="Nusbaum C."/>
            <person name="Birren B."/>
        </authorList>
    </citation>
    <scope>NUCLEOTIDE SEQUENCE [LARGE SCALE GENOMIC DNA]</scope>
    <source>
        <strain evidence="2 4">ATCC 43197</strain>
    </source>
</reference>
<dbReference type="PATRIC" id="fig|1158601.3.peg.3708"/>
<dbReference type="RefSeq" id="WP_010742514.1">
    <property type="nucleotide sequence ID" value="NZ_KB946251.1"/>
</dbReference>
<keyword evidence="5" id="KW-1185">Reference proteome</keyword>
<proteinExistence type="predicted"/>
<feature type="transmembrane region" description="Helical" evidence="1">
    <location>
        <begin position="35"/>
        <end position="52"/>
    </location>
</feature>
<dbReference type="EMBL" id="AJAK01000028">
    <property type="protein sequence ID" value="EOH72854.1"/>
    <property type="molecule type" value="Genomic_DNA"/>
</dbReference>
<dbReference type="AlphaFoldDB" id="R2RA39"/>
<sequence>MEKDKGTLSHYLQRLDTGLYQFFYRLKKLSKTQRRLFMGLIILCSVFLLFFINTHTENNAAWLEGTWSNQSEKFTIKTKKRKFEYWDINRNGHNMMKNAQIGVNSSKRKIVLTKSGSKTEYHATRLKKSQLELQIFNNGKEIKKLKLNRTK</sequence>
<protein>
    <submittedName>
        <fullName evidence="2">Uncharacterized protein</fullName>
    </submittedName>
</protein>
<accession>R2RA39</accession>
<evidence type="ECO:0000313" key="3">
    <source>
        <dbReference type="EMBL" id="EOT67402.1"/>
    </source>
</evidence>
<comment type="caution">
    <text evidence="2">The sequence shown here is derived from an EMBL/GenBank/DDBJ whole genome shotgun (WGS) entry which is preliminary data.</text>
</comment>
<dbReference type="Proteomes" id="UP000013783">
    <property type="component" value="Unassembled WGS sequence"/>
</dbReference>
<evidence type="ECO:0000313" key="2">
    <source>
        <dbReference type="EMBL" id="EOH72854.1"/>
    </source>
</evidence>
<dbReference type="EMBL" id="ASWA01000003">
    <property type="protein sequence ID" value="EOT67402.1"/>
    <property type="molecule type" value="Genomic_DNA"/>
</dbReference>
<reference evidence="3 5" key="2">
    <citation type="submission" date="2013-03" db="EMBL/GenBank/DDBJ databases">
        <title>The Genome Sequence of Enterococcus malodoratus ATCC_43197 (PacBio/Illumina hybrid assembly).</title>
        <authorList>
            <consortium name="The Broad Institute Genomics Platform"/>
            <consortium name="The Broad Institute Genome Sequencing Center for Infectious Disease"/>
            <person name="Earl A."/>
            <person name="Russ C."/>
            <person name="Gilmore M."/>
            <person name="Surin D."/>
            <person name="Walker B."/>
            <person name="Young S."/>
            <person name="Zeng Q."/>
            <person name="Gargeya S."/>
            <person name="Fitzgerald M."/>
            <person name="Haas B."/>
            <person name="Abouelleil A."/>
            <person name="Allen A.W."/>
            <person name="Alvarado L."/>
            <person name="Arachchi H.M."/>
            <person name="Berlin A.M."/>
            <person name="Chapman S.B."/>
            <person name="Gainer-Dewar J."/>
            <person name="Goldberg J."/>
            <person name="Griggs A."/>
            <person name="Gujja S."/>
            <person name="Hansen M."/>
            <person name="Howarth C."/>
            <person name="Imamovic A."/>
            <person name="Ireland A."/>
            <person name="Larimer J."/>
            <person name="McCowan C."/>
            <person name="Murphy C."/>
            <person name="Pearson M."/>
            <person name="Poon T.W."/>
            <person name="Priest M."/>
            <person name="Roberts A."/>
            <person name="Saif S."/>
            <person name="Shea T."/>
            <person name="Sisk P."/>
            <person name="Sykes S."/>
            <person name="Wortman J."/>
            <person name="Nusbaum C."/>
            <person name="Birren B."/>
        </authorList>
    </citation>
    <scope>NUCLEOTIDE SEQUENCE [LARGE SCALE GENOMIC DNA]</scope>
    <source>
        <strain evidence="3 5">ATCC 43197</strain>
    </source>
</reference>
<keyword evidence="1" id="KW-0472">Membrane</keyword>
<name>R2RA39_9ENTE</name>
<keyword evidence="1" id="KW-1133">Transmembrane helix</keyword>
<evidence type="ECO:0000256" key="1">
    <source>
        <dbReference type="SAM" id="Phobius"/>
    </source>
</evidence>
<gene>
    <name evidence="3" type="ORF">I585_02923</name>
    <name evidence="2" type="ORF">UAI_03738</name>
</gene>
<organism evidence="2 4">
    <name type="scientific">Enterococcus malodoratus ATCC 43197</name>
    <dbReference type="NCBI Taxonomy" id="1158601"/>
    <lineage>
        <taxon>Bacteria</taxon>
        <taxon>Bacillati</taxon>
        <taxon>Bacillota</taxon>
        <taxon>Bacilli</taxon>
        <taxon>Lactobacillales</taxon>
        <taxon>Enterococcaceae</taxon>
        <taxon>Enterococcus</taxon>
    </lineage>
</organism>
<evidence type="ECO:0000313" key="5">
    <source>
        <dbReference type="Proteomes" id="UP000014148"/>
    </source>
</evidence>
<evidence type="ECO:0000313" key="4">
    <source>
        <dbReference type="Proteomes" id="UP000013783"/>
    </source>
</evidence>
<dbReference type="eggNOG" id="ENOG5032M4Q">
    <property type="taxonomic scope" value="Bacteria"/>
</dbReference>
<dbReference type="Proteomes" id="UP000014148">
    <property type="component" value="Unassembled WGS sequence"/>
</dbReference>
<keyword evidence="1" id="KW-0812">Transmembrane</keyword>